<sequence length="115" mass="13000">MTLCQSIKTVLPPFKLELNISSVLIPMEAKLHKIHALNIVTGKLSLHPMKRLKKKPIIANMVSADRFNTFTLWQILKTKYARADLTARSVALDVFLNMAFLTLNTLQKELSQLPA</sequence>
<reference evidence="1 2" key="1">
    <citation type="submission" date="2015-08" db="EMBL/GenBank/DDBJ databases">
        <title>Next Generation Sequencing and Analysis of the Genome of Puccinia sorghi L Schw, the Causal Agent of Maize Common Rust.</title>
        <authorList>
            <person name="Rochi L."/>
            <person name="Burguener G."/>
            <person name="Darino M."/>
            <person name="Turjanski A."/>
            <person name="Kreff E."/>
            <person name="Dieguez M.J."/>
            <person name="Sacco F."/>
        </authorList>
    </citation>
    <scope>NUCLEOTIDE SEQUENCE [LARGE SCALE GENOMIC DNA]</scope>
    <source>
        <strain evidence="1 2">RO10H11247</strain>
    </source>
</reference>
<dbReference type="OrthoDB" id="413361at2759"/>
<name>A0A0L6UAZ0_9BASI</name>
<proteinExistence type="predicted"/>
<dbReference type="Proteomes" id="UP000037035">
    <property type="component" value="Unassembled WGS sequence"/>
</dbReference>
<dbReference type="EMBL" id="LAVV01013657">
    <property type="protein sequence ID" value="KNZ45417.1"/>
    <property type="molecule type" value="Genomic_DNA"/>
</dbReference>
<organism evidence="1 2">
    <name type="scientific">Puccinia sorghi</name>
    <dbReference type="NCBI Taxonomy" id="27349"/>
    <lineage>
        <taxon>Eukaryota</taxon>
        <taxon>Fungi</taxon>
        <taxon>Dikarya</taxon>
        <taxon>Basidiomycota</taxon>
        <taxon>Pucciniomycotina</taxon>
        <taxon>Pucciniomycetes</taxon>
        <taxon>Pucciniales</taxon>
        <taxon>Pucciniaceae</taxon>
        <taxon>Puccinia</taxon>
    </lineage>
</organism>
<evidence type="ECO:0000313" key="2">
    <source>
        <dbReference type="Proteomes" id="UP000037035"/>
    </source>
</evidence>
<comment type="caution">
    <text evidence="1">The sequence shown here is derived from an EMBL/GenBank/DDBJ whole genome shotgun (WGS) entry which is preliminary data.</text>
</comment>
<keyword evidence="2" id="KW-1185">Reference proteome</keyword>
<evidence type="ECO:0000313" key="1">
    <source>
        <dbReference type="EMBL" id="KNZ45417.1"/>
    </source>
</evidence>
<dbReference type="VEuPathDB" id="FungiDB:VP01_8147g1"/>
<feature type="non-terminal residue" evidence="1">
    <location>
        <position position="115"/>
    </location>
</feature>
<accession>A0A0L6UAZ0</accession>
<dbReference type="AlphaFoldDB" id="A0A0L6UAZ0"/>
<protein>
    <submittedName>
        <fullName evidence="1">Uncharacterized protein</fullName>
    </submittedName>
</protein>
<gene>
    <name evidence="1" type="ORF">VP01_8147g1</name>
</gene>